<evidence type="ECO:0000313" key="16">
    <source>
        <dbReference type="Proteomes" id="UP001174909"/>
    </source>
</evidence>
<keyword evidence="11" id="KW-0968">Cytoplasmic vesicle</keyword>
<dbReference type="PANTHER" id="PTHR47977">
    <property type="entry name" value="RAS-RELATED PROTEIN RAB"/>
    <property type="match status" value="1"/>
</dbReference>
<keyword evidence="7" id="KW-0342">GTP-binding</keyword>
<comment type="subcellular location">
    <subcellularLocation>
        <location evidence="1">Cytoplasmic vesicle</location>
        <location evidence="1">Phagosome membrane</location>
    </subcellularLocation>
    <subcellularLocation>
        <location evidence="13">Endomembrane system</location>
        <topology evidence="13">Lipid-anchor</topology>
        <orientation evidence="13">Cytoplasmic side</orientation>
    </subcellularLocation>
    <subcellularLocation>
        <location evidence="12">Golgi apparatus</location>
        <location evidence="12">trans-Golgi network membrane</location>
        <topology evidence="12">Lipid-anchor</topology>
    </subcellularLocation>
</comment>
<dbReference type="InterPro" id="IPR001806">
    <property type="entry name" value="Small_GTPase"/>
</dbReference>
<evidence type="ECO:0000313" key="15">
    <source>
        <dbReference type="EMBL" id="CAI8013350.1"/>
    </source>
</evidence>
<dbReference type="GO" id="GO:0030670">
    <property type="term" value="C:phagocytic vesicle membrane"/>
    <property type="evidence" value="ECO:0007669"/>
    <property type="project" value="UniProtKB-SubCell"/>
</dbReference>
<name>A0AA35RKS0_GEOBA</name>
<evidence type="ECO:0000256" key="3">
    <source>
        <dbReference type="ARBA" id="ARBA00022481"/>
    </source>
</evidence>
<evidence type="ECO:0000256" key="7">
    <source>
        <dbReference type="ARBA" id="ARBA00023134"/>
    </source>
</evidence>
<evidence type="ECO:0000256" key="6">
    <source>
        <dbReference type="ARBA" id="ARBA00023034"/>
    </source>
</evidence>
<sequence>MEGSGESIDFGAVDDTYHFLFKIVLIGDAGVGKTCVVQRFKHGIYIERHGNTIGVDFMLRTVDIDGKKIKLQIWDTAGQERFRTVTQSYYRGAHGVIIAYDITNMESFSHIPSWVDDIKRYAGPDAVMLLIGTKKDTVTSQPRLREVPFNHAKRYAATKHMLDAVETSAKDNTNIEGTFMRMARALWRKNEGLSSVADTEMSFRLSTQTMEKGKGHACSSCSVL</sequence>
<dbReference type="GO" id="GO:0003924">
    <property type="term" value="F:GTPase activity"/>
    <property type="evidence" value="ECO:0007669"/>
    <property type="project" value="InterPro"/>
</dbReference>
<dbReference type="GO" id="GO:0005794">
    <property type="term" value="C:Golgi apparatus"/>
    <property type="evidence" value="ECO:0007669"/>
    <property type="project" value="UniProtKB-SubCell"/>
</dbReference>
<reference evidence="15" key="1">
    <citation type="submission" date="2023-03" db="EMBL/GenBank/DDBJ databases">
        <authorList>
            <person name="Steffen K."/>
            <person name="Cardenas P."/>
        </authorList>
    </citation>
    <scope>NUCLEOTIDE SEQUENCE</scope>
</reference>
<gene>
    <name evidence="15" type="ORF">GBAR_LOCUS8482</name>
</gene>
<keyword evidence="16" id="KW-1185">Reference proteome</keyword>
<evidence type="ECO:0000256" key="1">
    <source>
        <dbReference type="ARBA" id="ARBA00004580"/>
    </source>
</evidence>
<evidence type="ECO:0000256" key="9">
    <source>
        <dbReference type="ARBA" id="ARBA00023288"/>
    </source>
</evidence>
<proteinExistence type="inferred from homology"/>
<dbReference type="GO" id="GO:0005525">
    <property type="term" value="F:GTP binding"/>
    <property type="evidence" value="ECO:0007669"/>
    <property type="project" value="UniProtKB-KW"/>
</dbReference>
<evidence type="ECO:0000256" key="10">
    <source>
        <dbReference type="ARBA" id="ARBA00023289"/>
    </source>
</evidence>
<dbReference type="SMART" id="SM00176">
    <property type="entry name" value="RAN"/>
    <property type="match status" value="1"/>
</dbReference>
<accession>A0AA35RKS0</accession>
<comment type="similarity">
    <text evidence="2">Belongs to the small GTPase superfamily. Rab family.</text>
</comment>
<evidence type="ECO:0000256" key="2">
    <source>
        <dbReference type="ARBA" id="ARBA00006270"/>
    </source>
</evidence>
<dbReference type="Proteomes" id="UP001174909">
    <property type="component" value="Unassembled WGS sequence"/>
</dbReference>
<comment type="caution">
    <text evidence="15">The sequence shown here is derived from an EMBL/GenBank/DDBJ whole genome shotgun (WGS) entry which is preliminary data.</text>
</comment>
<dbReference type="PROSITE" id="PS51421">
    <property type="entry name" value="RAS"/>
    <property type="match status" value="1"/>
</dbReference>
<dbReference type="PROSITE" id="PS51419">
    <property type="entry name" value="RAB"/>
    <property type="match status" value="1"/>
</dbReference>
<evidence type="ECO:0000256" key="13">
    <source>
        <dbReference type="ARBA" id="ARBA00046278"/>
    </source>
</evidence>
<dbReference type="SMART" id="SM00174">
    <property type="entry name" value="RHO"/>
    <property type="match status" value="1"/>
</dbReference>
<keyword evidence="8" id="KW-0472">Membrane</keyword>
<protein>
    <recommendedName>
        <fullName evidence="14">Ras-related protein Rab-43</fullName>
    </recommendedName>
</protein>
<dbReference type="PRINTS" id="PR00449">
    <property type="entry name" value="RASTRNSFRMNG"/>
</dbReference>
<keyword evidence="3" id="KW-0488">Methylation</keyword>
<keyword evidence="5" id="KW-0547">Nucleotide-binding</keyword>
<evidence type="ECO:0000256" key="11">
    <source>
        <dbReference type="ARBA" id="ARBA00023329"/>
    </source>
</evidence>
<dbReference type="InterPro" id="IPR005225">
    <property type="entry name" value="Small_GTP-bd"/>
</dbReference>
<evidence type="ECO:0000256" key="5">
    <source>
        <dbReference type="ARBA" id="ARBA00022741"/>
    </source>
</evidence>
<evidence type="ECO:0000256" key="4">
    <source>
        <dbReference type="ARBA" id="ARBA00022553"/>
    </source>
</evidence>
<evidence type="ECO:0000256" key="12">
    <source>
        <dbReference type="ARBA" id="ARBA00037864"/>
    </source>
</evidence>
<evidence type="ECO:0000256" key="8">
    <source>
        <dbReference type="ARBA" id="ARBA00023136"/>
    </source>
</evidence>
<dbReference type="FunFam" id="3.40.50.300:FF:000803">
    <property type="entry name" value="Ras-related protein Rab-43"/>
    <property type="match status" value="1"/>
</dbReference>
<dbReference type="Pfam" id="PF00071">
    <property type="entry name" value="Ras"/>
    <property type="match status" value="1"/>
</dbReference>
<dbReference type="InterPro" id="IPR027417">
    <property type="entry name" value="P-loop_NTPase"/>
</dbReference>
<keyword evidence="6" id="KW-0333">Golgi apparatus</keyword>
<dbReference type="EMBL" id="CASHTH010001255">
    <property type="protein sequence ID" value="CAI8013350.1"/>
    <property type="molecule type" value="Genomic_DNA"/>
</dbReference>
<dbReference type="NCBIfam" id="TIGR00231">
    <property type="entry name" value="small_GTP"/>
    <property type="match status" value="1"/>
</dbReference>
<evidence type="ECO:0000256" key="14">
    <source>
        <dbReference type="ARBA" id="ARBA00067841"/>
    </source>
</evidence>
<dbReference type="SUPFAM" id="SSF52540">
    <property type="entry name" value="P-loop containing nucleoside triphosphate hydrolases"/>
    <property type="match status" value="1"/>
</dbReference>
<keyword evidence="10" id="KW-0636">Prenylation</keyword>
<dbReference type="AlphaFoldDB" id="A0AA35RKS0"/>
<dbReference type="SMART" id="SM00175">
    <property type="entry name" value="RAB"/>
    <property type="match status" value="1"/>
</dbReference>
<dbReference type="InterPro" id="IPR050227">
    <property type="entry name" value="Rab"/>
</dbReference>
<keyword evidence="4" id="KW-0597">Phosphoprotein</keyword>
<dbReference type="SMART" id="SM00173">
    <property type="entry name" value="RAS"/>
    <property type="match status" value="1"/>
</dbReference>
<organism evidence="15 16">
    <name type="scientific">Geodia barretti</name>
    <name type="common">Barrett's horny sponge</name>
    <dbReference type="NCBI Taxonomy" id="519541"/>
    <lineage>
        <taxon>Eukaryota</taxon>
        <taxon>Metazoa</taxon>
        <taxon>Porifera</taxon>
        <taxon>Demospongiae</taxon>
        <taxon>Heteroscleromorpha</taxon>
        <taxon>Tetractinellida</taxon>
        <taxon>Astrophorina</taxon>
        <taxon>Geodiidae</taxon>
        <taxon>Geodia</taxon>
    </lineage>
</organism>
<dbReference type="PROSITE" id="PS51420">
    <property type="entry name" value="RHO"/>
    <property type="match status" value="1"/>
</dbReference>
<dbReference type="Gene3D" id="3.40.50.300">
    <property type="entry name" value="P-loop containing nucleotide triphosphate hydrolases"/>
    <property type="match status" value="1"/>
</dbReference>
<keyword evidence="9" id="KW-0449">Lipoprotein</keyword>